<accession>A0A084VK66</accession>
<dbReference type="AlphaFoldDB" id="A0A084VK66"/>
<proteinExistence type="predicted"/>
<name>A0A084VK66_ANOSI</name>
<evidence type="ECO:0000313" key="4">
    <source>
        <dbReference type="Proteomes" id="UP000030765"/>
    </source>
</evidence>
<evidence type="ECO:0000313" key="2">
    <source>
        <dbReference type="EMBL" id="KFB38360.1"/>
    </source>
</evidence>
<keyword evidence="2" id="KW-0812">Transmembrane</keyword>
<reference evidence="2 4" key="1">
    <citation type="journal article" date="2014" name="BMC Genomics">
        <title>Genome sequence of Anopheles sinensis provides insight into genetics basis of mosquito competence for malaria parasites.</title>
        <authorList>
            <person name="Zhou D."/>
            <person name="Zhang D."/>
            <person name="Ding G."/>
            <person name="Shi L."/>
            <person name="Hou Q."/>
            <person name="Ye Y."/>
            <person name="Xu Y."/>
            <person name="Zhou H."/>
            <person name="Xiong C."/>
            <person name="Li S."/>
            <person name="Yu J."/>
            <person name="Hong S."/>
            <person name="Yu X."/>
            <person name="Zou P."/>
            <person name="Chen C."/>
            <person name="Chang X."/>
            <person name="Wang W."/>
            <person name="Lv Y."/>
            <person name="Sun Y."/>
            <person name="Ma L."/>
            <person name="Shen B."/>
            <person name="Zhu C."/>
        </authorList>
    </citation>
    <scope>NUCLEOTIDE SEQUENCE [LARGE SCALE GENOMIC DNA]</scope>
</reference>
<dbReference type="VEuPathDB" id="VectorBase:ASIC005715"/>
<dbReference type="Proteomes" id="UP000030765">
    <property type="component" value="Unassembled WGS sequence"/>
</dbReference>
<feature type="compositionally biased region" description="Basic and acidic residues" evidence="1">
    <location>
        <begin position="14"/>
        <end position="40"/>
    </location>
</feature>
<feature type="region of interest" description="Disordered" evidence="1">
    <location>
        <begin position="14"/>
        <end position="59"/>
    </location>
</feature>
<dbReference type="EnsemblMetazoa" id="ASIC005715-RA">
    <property type="protein sequence ID" value="ASIC005715-PA"/>
    <property type="gene ID" value="ASIC005715"/>
</dbReference>
<sequence>MVVVVARGRRRICDPRDWGKLDDRSPGYSKDPRSVSDTHSTHTISRKKSKKEELPTHSSRRLLLLLAPCSENAAHTQPNHDHKIAQFGRIASRQRCSEEGKGSGRRQPTGSGGGRNASNKSRME</sequence>
<evidence type="ECO:0000313" key="3">
    <source>
        <dbReference type="EnsemblMetazoa" id="ASIC005715-PA"/>
    </source>
</evidence>
<feature type="region of interest" description="Disordered" evidence="1">
    <location>
        <begin position="73"/>
        <end position="124"/>
    </location>
</feature>
<evidence type="ECO:0000256" key="1">
    <source>
        <dbReference type="SAM" id="MobiDB-lite"/>
    </source>
</evidence>
<dbReference type="EMBL" id="ATLV01014116">
    <property type="status" value="NOT_ANNOTATED_CDS"/>
    <property type="molecule type" value="Genomic_DNA"/>
</dbReference>
<keyword evidence="4" id="KW-1185">Reference proteome</keyword>
<reference evidence="3" key="2">
    <citation type="submission" date="2020-05" db="UniProtKB">
        <authorList>
            <consortium name="EnsemblMetazoa"/>
        </authorList>
    </citation>
    <scope>IDENTIFICATION</scope>
</reference>
<gene>
    <name evidence="2" type="ORF">ZHAS_00005715</name>
</gene>
<protein>
    <submittedName>
        <fullName evidence="2 3">Double-transmembrane region-like protein</fullName>
    </submittedName>
</protein>
<dbReference type="EMBL" id="KE524943">
    <property type="protein sequence ID" value="KFB38360.1"/>
    <property type="molecule type" value="Genomic_DNA"/>
</dbReference>
<keyword evidence="2" id="KW-0472">Membrane</keyword>
<organism evidence="2">
    <name type="scientific">Anopheles sinensis</name>
    <name type="common">Mosquito</name>
    <dbReference type="NCBI Taxonomy" id="74873"/>
    <lineage>
        <taxon>Eukaryota</taxon>
        <taxon>Metazoa</taxon>
        <taxon>Ecdysozoa</taxon>
        <taxon>Arthropoda</taxon>
        <taxon>Hexapoda</taxon>
        <taxon>Insecta</taxon>
        <taxon>Pterygota</taxon>
        <taxon>Neoptera</taxon>
        <taxon>Endopterygota</taxon>
        <taxon>Diptera</taxon>
        <taxon>Nematocera</taxon>
        <taxon>Culicoidea</taxon>
        <taxon>Culicidae</taxon>
        <taxon>Anophelinae</taxon>
        <taxon>Anopheles</taxon>
    </lineage>
</organism>